<accession>A0AAU9Q886</accession>
<organism evidence="1 2">
    <name type="scientific">Vibrio owensii</name>
    <dbReference type="NCBI Taxonomy" id="696485"/>
    <lineage>
        <taxon>Bacteria</taxon>
        <taxon>Pseudomonadati</taxon>
        <taxon>Pseudomonadota</taxon>
        <taxon>Gammaproteobacteria</taxon>
        <taxon>Vibrionales</taxon>
        <taxon>Vibrionaceae</taxon>
        <taxon>Vibrio</taxon>
    </lineage>
</organism>
<sequence length="110" mass="12472">MTLEIFLASIYDQISVGMKIDKPKVISEILDIYSNGNIYYRVGAKNKKFVSRSELSALFDLLDSGNTVTSKHIRSIIPSSKPCNATTIKWLLKRSDLVGVNDKDEFSRKW</sequence>
<gene>
    <name evidence="1" type="ORF">THF1D04_390012</name>
</gene>
<comment type="caution">
    <text evidence="1">The sequence shown here is derived from an EMBL/GenBank/DDBJ whole genome shotgun (WGS) entry which is preliminary data.</text>
</comment>
<dbReference type="RefSeq" id="WP_047482936.1">
    <property type="nucleotide sequence ID" value="NZ_CAKMTQ010000033.1"/>
</dbReference>
<evidence type="ECO:0000313" key="1">
    <source>
        <dbReference type="EMBL" id="CAH1534499.1"/>
    </source>
</evidence>
<dbReference type="AlphaFoldDB" id="A0AAU9Q886"/>
<dbReference type="Proteomes" id="UP001295420">
    <property type="component" value="Unassembled WGS sequence"/>
</dbReference>
<reference evidence="1" key="1">
    <citation type="submission" date="2022-01" db="EMBL/GenBank/DDBJ databases">
        <authorList>
            <person name="Lagorce A."/>
        </authorList>
    </citation>
    <scope>NUCLEOTIDE SEQUENCE</scope>
    <source>
        <strain evidence="1">Th15_F1_D04</strain>
    </source>
</reference>
<proteinExistence type="predicted"/>
<evidence type="ECO:0000313" key="2">
    <source>
        <dbReference type="Proteomes" id="UP001295420"/>
    </source>
</evidence>
<name>A0AAU9Q886_9VIBR</name>
<protein>
    <submittedName>
        <fullName evidence="1">Uncharacterized protein</fullName>
    </submittedName>
</protein>
<dbReference type="EMBL" id="CAKMTQ010000033">
    <property type="protein sequence ID" value="CAH1534499.1"/>
    <property type="molecule type" value="Genomic_DNA"/>
</dbReference>